<name>A0A941IIS2_9ACTN</name>
<comment type="caution">
    <text evidence="2">The sequence shown here is derived from an EMBL/GenBank/DDBJ whole genome shotgun (WGS) entry which is preliminary data.</text>
</comment>
<proteinExistence type="predicted"/>
<dbReference type="EMBL" id="JAGSOH010000028">
    <property type="protein sequence ID" value="MBR7827097.1"/>
    <property type="molecule type" value="Genomic_DNA"/>
</dbReference>
<evidence type="ECO:0000313" key="3">
    <source>
        <dbReference type="Proteomes" id="UP000676325"/>
    </source>
</evidence>
<keyword evidence="3" id="KW-1185">Reference proteome</keyword>
<dbReference type="RefSeq" id="WP_212518243.1">
    <property type="nucleotide sequence ID" value="NZ_JAGSOH010000028.1"/>
</dbReference>
<accession>A0A941IIS2</accession>
<dbReference type="Proteomes" id="UP000676325">
    <property type="component" value="Unassembled WGS sequence"/>
</dbReference>
<gene>
    <name evidence="2" type="ORF">KDK95_12335</name>
</gene>
<organism evidence="2 3">
    <name type="scientific">Actinospica acidithermotolerans</name>
    <dbReference type="NCBI Taxonomy" id="2828514"/>
    <lineage>
        <taxon>Bacteria</taxon>
        <taxon>Bacillati</taxon>
        <taxon>Actinomycetota</taxon>
        <taxon>Actinomycetes</taxon>
        <taxon>Catenulisporales</taxon>
        <taxon>Actinospicaceae</taxon>
        <taxon>Actinospica</taxon>
    </lineage>
</organism>
<reference evidence="2" key="1">
    <citation type="submission" date="2021-04" db="EMBL/GenBank/DDBJ databases">
        <title>Genome based classification of Actinospica acidithermotolerans sp. nov., an actinobacterium isolated from an Indonesian hot spring.</title>
        <authorList>
            <person name="Kusuma A.B."/>
            <person name="Putra K.E."/>
            <person name="Nafisah S."/>
            <person name="Loh J."/>
            <person name="Nouioui I."/>
            <person name="Goodfellow M."/>
        </authorList>
    </citation>
    <scope>NUCLEOTIDE SEQUENCE</scope>
    <source>
        <strain evidence="2">MGRD01-02</strain>
    </source>
</reference>
<dbReference type="Pfam" id="PF16571">
    <property type="entry name" value="FBP_C"/>
    <property type="match status" value="1"/>
</dbReference>
<evidence type="ECO:0000313" key="2">
    <source>
        <dbReference type="EMBL" id="MBR7827097.1"/>
    </source>
</evidence>
<protein>
    <submittedName>
        <fullName evidence="2">FBP domain-containing protein</fullName>
    </submittedName>
</protein>
<feature type="domain" description="Elongation factor G-binding protein C-terminal treble-clef zinc-finger" evidence="1">
    <location>
        <begin position="8"/>
        <end position="163"/>
    </location>
</feature>
<dbReference type="InterPro" id="IPR032330">
    <property type="entry name" value="EF-G-binding_C"/>
</dbReference>
<evidence type="ECO:0000259" key="1">
    <source>
        <dbReference type="Pfam" id="PF16571"/>
    </source>
</evidence>
<dbReference type="AlphaFoldDB" id="A0A941IIS2"/>
<sequence length="166" mass="17747">MRPVTESEIRTCFVNCSKGEALRMNLPRDFADVPWEDLDFLGWRDPGAPDRGYLVAERGEKGLVGVSLRSASGGGRGFTARSICSICKTTRTGGGVALLSARRAGESGRNGNTVGQYICSDLACSLYVRGKKVSAGTLLDETLETQARIARVEKGLDAFLNKITAG</sequence>